<gene>
    <name evidence="1" type="ORF">HM1_0618</name>
</gene>
<proteinExistence type="predicted"/>
<accession>B0TGG2</accession>
<dbReference type="AlphaFoldDB" id="B0TGG2"/>
<dbReference type="HOGENOM" id="CLU_119981_0_0_9"/>
<dbReference type="STRING" id="498761.HM1_0618"/>
<name>B0TGG2_HELMI</name>
<dbReference type="eggNOG" id="ENOG502ZUNV">
    <property type="taxonomic scope" value="Bacteria"/>
</dbReference>
<dbReference type="EMBL" id="CP000930">
    <property type="protein sequence ID" value="ABZ83223.1"/>
    <property type="molecule type" value="Genomic_DNA"/>
</dbReference>
<reference evidence="1 2" key="1">
    <citation type="journal article" date="2008" name="J. Bacteriol.">
        <title>The genome of Heliobacterium modesticaldum, a phototrophic representative of the Firmicutes containing the simplest photosynthetic apparatus.</title>
        <authorList>
            <person name="Sattley W.M."/>
            <person name="Madigan M.T."/>
            <person name="Swingley W.D."/>
            <person name="Cheung P.C."/>
            <person name="Clocksin K.M."/>
            <person name="Conrad A.L."/>
            <person name="Dejesa L.C."/>
            <person name="Honchak B.M."/>
            <person name="Jung D.O."/>
            <person name="Karbach L.E."/>
            <person name="Kurdoglu A."/>
            <person name="Lahiri S."/>
            <person name="Mastrian S.D."/>
            <person name="Page L.E."/>
            <person name="Taylor H.L."/>
            <person name="Wang Z.T."/>
            <person name="Raymond J."/>
            <person name="Chen M."/>
            <person name="Blankenship R.E."/>
            <person name="Touchman J.W."/>
        </authorList>
    </citation>
    <scope>NUCLEOTIDE SEQUENCE [LARGE SCALE GENOMIC DNA]</scope>
    <source>
        <strain evidence="2">ATCC 51547 / Ice1</strain>
    </source>
</reference>
<sequence>MRTGLEVDNMAEENKKKFPLWMRPETRKQVKEWYKKDNCGSQSEFIEKAVLFYCGYISAENSMKYLPAALTSAMAGVVESSENRIARLLFKLAVEMSMMMNIIASNAEIDEALLQRLRGKCVNDVKKSVGAVTFEDVVKFQKGE</sequence>
<evidence type="ECO:0000313" key="2">
    <source>
        <dbReference type="Proteomes" id="UP000008550"/>
    </source>
</evidence>
<evidence type="ECO:0008006" key="3">
    <source>
        <dbReference type="Google" id="ProtNLM"/>
    </source>
</evidence>
<organism evidence="1 2">
    <name type="scientific">Heliobacterium modesticaldum (strain ATCC 51547 / Ice1)</name>
    <dbReference type="NCBI Taxonomy" id="498761"/>
    <lineage>
        <taxon>Bacteria</taxon>
        <taxon>Bacillati</taxon>
        <taxon>Bacillota</taxon>
        <taxon>Clostridia</taxon>
        <taxon>Eubacteriales</taxon>
        <taxon>Heliobacteriaceae</taxon>
        <taxon>Heliomicrobium</taxon>
    </lineage>
</organism>
<protein>
    <recommendedName>
        <fullName evidence="3">Ribbon-helix-helix protein CopG domain-containing protein</fullName>
    </recommendedName>
</protein>
<dbReference type="KEGG" id="hmo:HM1_0618"/>
<evidence type="ECO:0000313" key="1">
    <source>
        <dbReference type="EMBL" id="ABZ83223.1"/>
    </source>
</evidence>
<dbReference type="Proteomes" id="UP000008550">
    <property type="component" value="Chromosome"/>
</dbReference>
<keyword evidence="2" id="KW-1185">Reference proteome</keyword>